<keyword evidence="8" id="KW-0812">Transmembrane</keyword>
<dbReference type="Pfam" id="PF00512">
    <property type="entry name" value="HisKA"/>
    <property type="match status" value="1"/>
</dbReference>
<dbReference type="PANTHER" id="PTHR43547:SF2">
    <property type="entry name" value="HYBRID SIGNAL TRANSDUCTION HISTIDINE KINASE C"/>
    <property type="match status" value="1"/>
</dbReference>
<dbReference type="SUPFAM" id="SSF47384">
    <property type="entry name" value="Homodimeric domain of signal transducing histidine kinase"/>
    <property type="match status" value="1"/>
</dbReference>
<evidence type="ECO:0000313" key="11">
    <source>
        <dbReference type="Proteomes" id="UP001501690"/>
    </source>
</evidence>
<sequence length="336" mass="34844">MSAQRAAKNPPPTGEEGDRRRVQRAALAVGAWVAAASALVITIGVGILVALILARARVESDEAPGSGGHHGGDGDVLVVDVDNVLPWVIGLGLIGVIVLSLVAWYAARRSVRPLSDALRLQRNFVADASHELRTPLTTLTSRIQVAQLRLERGGDVAEALERLRTDAATMNDVLTDLLLAAEGAHDTSAVTDVAAGVAAAVTALQPLADGAGVTITSSAESVAVRMPEATFTRVLVAVLDNAIQHSPADGTVSVSAASERGALVLRISDQGPGVDAGDVERIFERFARARESGKRRGFGLGLALVRDILARYGGRIEVASTSPAGTTFAITLPSAR</sequence>
<dbReference type="Gene3D" id="3.30.565.10">
    <property type="entry name" value="Histidine kinase-like ATPase, C-terminal domain"/>
    <property type="match status" value="1"/>
</dbReference>
<evidence type="ECO:0000256" key="7">
    <source>
        <dbReference type="SAM" id="MobiDB-lite"/>
    </source>
</evidence>
<dbReference type="SUPFAM" id="SSF55874">
    <property type="entry name" value="ATPase domain of HSP90 chaperone/DNA topoisomerase II/histidine kinase"/>
    <property type="match status" value="1"/>
</dbReference>
<dbReference type="InterPro" id="IPR003594">
    <property type="entry name" value="HATPase_dom"/>
</dbReference>
<dbReference type="CDD" id="cd00075">
    <property type="entry name" value="HATPase"/>
    <property type="match status" value="1"/>
</dbReference>
<evidence type="ECO:0000256" key="8">
    <source>
        <dbReference type="SAM" id="Phobius"/>
    </source>
</evidence>
<comment type="catalytic activity">
    <reaction evidence="1">
        <text>ATP + protein L-histidine = ADP + protein N-phospho-L-histidine.</text>
        <dbReference type="EC" id="2.7.13.3"/>
    </reaction>
</comment>
<feature type="transmembrane region" description="Helical" evidence="8">
    <location>
        <begin position="29"/>
        <end position="54"/>
    </location>
</feature>
<keyword evidence="5" id="KW-0808">Transferase</keyword>
<evidence type="ECO:0000256" key="1">
    <source>
        <dbReference type="ARBA" id="ARBA00000085"/>
    </source>
</evidence>
<dbReference type="PROSITE" id="PS50109">
    <property type="entry name" value="HIS_KIN"/>
    <property type="match status" value="1"/>
</dbReference>
<dbReference type="InterPro" id="IPR004358">
    <property type="entry name" value="Sig_transdc_His_kin-like_C"/>
</dbReference>
<keyword evidence="5" id="KW-0418">Kinase</keyword>
<dbReference type="EC" id="2.7.13.3" evidence="3"/>
<keyword evidence="6" id="KW-0902">Two-component regulatory system</keyword>
<evidence type="ECO:0000256" key="5">
    <source>
        <dbReference type="ARBA" id="ARBA00022777"/>
    </source>
</evidence>
<comment type="subcellular location">
    <subcellularLocation>
        <location evidence="2">Cell membrane</location>
    </subcellularLocation>
</comment>
<feature type="domain" description="Histidine kinase" evidence="9">
    <location>
        <begin position="127"/>
        <end position="336"/>
    </location>
</feature>
<keyword evidence="4" id="KW-0597">Phosphoprotein</keyword>
<keyword evidence="8" id="KW-1133">Transmembrane helix</keyword>
<organism evidence="10 11">
    <name type="scientific">Microbacterium sediminicola</name>
    <dbReference type="NCBI Taxonomy" id="415210"/>
    <lineage>
        <taxon>Bacteria</taxon>
        <taxon>Bacillati</taxon>
        <taxon>Actinomycetota</taxon>
        <taxon>Actinomycetes</taxon>
        <taxon>Micrococcales</taxon>
        <taxon>Microbacteriaceae</taxon>
        <taxon>Microbacterium</taxon>
    </lineage>
</organism>
<dbReference type="PRINTS" id="PR00344">
    <property type="entry name" value="BCTRLSENSOR"/>
</dbReference>
<protein>
    <recommendedName>
        <fullName evidence="3">histidine kinase</fullName>
        <ecNumber evidence="3">2.7.13.3</ecNumber>
    </recommendedName>
</protein>
<dbReference type="Pfam" id="PF02518">
    <property type="entry name" value="HATPase_c"/>
    <property type="match status" value="1"/>
</dbReference>
<keyword evidence="11" id="KW-1185">Reference proteome</keyword>
<evidence type="ECO:0000259" key="9">
    <source>
        <dbReference type="PROSITE" id="PS50109"/>
    </source>
</evidence>
<feature type="region of interest" description="Disordered" evidence="7">
    <location>
        <begin position="1"/>
        <end position="20"/>
    </location>
</feature>
<feature type="transmembrane region" description="Helical" evidence="8">
    <location>
        <begin position="84"/>
        <end position="107"/>
    </location>
</feature>
<dbReference type="Gene3D" id="1.10.287.130">
    <property type="match status" value="1"/>
</dbReference>
<dbReference type="PANTHER" id="PTHR43547">
    <property type="entry name" value="TWO-COMPONENT HISTIDINE KINASE"/>
    <property type="match status" value="1"/>
</dbReference>
<dbReference type="Proteomes" id="UP001501690">
    <property type="component" value="Unassembled WGS sequence"/>
</dbReference>
<proteinExistence type="predicted"/>
<gene>
    <name evidence="10" type="ORF">GCM10009808_10150</name>
</gene>
<comment type="caution">
    <text evidence="10">The sequence shown here is derived from an EMBL/GenBank/DDBJ whole genome shotgun (WGS) entry which is preliminary data.</text>
</comment>
<reference evidence="11" key="1">
    <citation type="journal article" date="2019" name="Int. J. Syst. Evol. Microbiol.">
        <title>The Global Catalogue of Microorganisms (GCM) 10K type strain sequencing project: providing services to taxonomists for standard genome sequencing and annotation.</title>
        <authorList>
            <consortium name="The Broad Institute Genomics Platform"/>
            <consortium name="The Broad Institute Genome Sequencing Center for Infectious Disease"/>
            <person name="Wu L."/>
            <person name="Ma J."/>
        </authorList>
    </citation>
    <scope>NUCLEOTIDE SEQUENCE [LARGE SCALE GENOMIC DNA]</scope>
    <source>
        <strain evidence="11">JCM 15577</strain>
    </source>
</reference>
<dbReference type="InterPro" id="IPR036097">
    <property type="entry name" value="HisK_dim/P_sf"/>
</dbReference>
<dbReference type="EMBL" id="BAAAPL010000001">
    <property type="protein sequence ID" value="GAA1694992.1"/>
    <property type="molecule type" value="Genomic_DNA"/>
</dbReference>
<evidence type="ECO:0000256" key="3">
    <source>
        <dbReference type="ARBA" id="ARBA00012438"/>
    </source>
</evidence>
<evidence type="ECO:0000256" key="2">
    <source>
        <dbReference type="ARBA" id="ARBA00004236"/>
    </source>
</evidence>
<evidence type="ECO:0000313" key="10">
    <source>
        <dbReference type="EMBL" id="GAA1694992.1"/>
    </source>
</evidence>
<dbReference type="CDD" id="cd00082">
    <property type="entry name" value="HisKA"/>
    <property type="match status" value="1"/>
</dbReference>
<accession>A0ABP4TZQ4</accession>
<evidence type="ECO:0000256" key="6">
    <source>
        <dbReference type="ARBA" id="ARBA00023012"/>
    </source>
</evidence>
<dbReference type="SMART" id="SM00388">
    <property type="entry name" value="HisKA"/>
    <property type="match status" value="1"/>
</dbReference>
<dbReference type="SMART" id="SM00387">
    <property type="entry name" value="HATPase_c"/>
    <property type="match status" value="1"/>
</dbReference>
<keyword evidence="8" id="KW-0472">Membrane</keyword>
<dbReference type="RefSeq" id="WP_344070075.1">
    <property type="nucleotide sequence ID" value="NZ_BAAAPL010000001.1"/>
</dbReference>
<dbReference type="InterPro" id="IPR005467">
    <property type="entry name" value="His_kinase_dom"/>
</dbReference>
<evidence type="ECO:0000256" key="4">
    <source>
        <dbReference type="ARBA" id="ARBA00022553"/>
    </source>
</evidence>
<name>A0ABP4TZQ4_9MICO</name>
<dbReference type="InterPro" id="IPR036890">
    <property type="entry name" value="HATPase_C_sf"/>
</dbReference>
<dbReference type="InterPro" id="IPR003661">
    <property type="entry name" value="HisK_dim/P_dom"/>
</dbReference>